<protein>
    <submittedName>
        <fullName evidence="1">Uncharacterized protein</fullName>
    </submittedName>
</protein>
<dbReference type="AlphaFoldDB" id="A0A6G1LF05"/>
<accession>A0A6G1LF05</accession>
<reference evidence="1" key="1">
    <citation type="journal article" date="2020" name="Stud. Mycol.">
        <title>101 Dothideomycetes genomes: a test case for predicting lifestyles and emergence of pathogens.</title>
        <authorList>
            <person name="Haridas S."/>
            <person name="Albert R."/>
            <person name="Binder M."/>
            <person name="Bloem J."/>
            <person name="Labutti K."/>
            <person name="Salamov A."/>
            <person name="Andreopoulos B."/>
            <person name="Baker S."/>
            <person name="Barry K."/>
            <person name="Bills G."/>
            <person name="Bluhm B."/>
            <person name="Cannon C."/>
            <person name="Castanera R."/>
            <person name="Culley D."/>
            <person name="Daum C."/>
            <person name="Ezra D."/>
            <person name="Gonzalez J."/>
            <person name="Henrissat B."/>
            <person name="Kuo A."/>
            <person name="Liang C."/>
            <person name="Lipzen A."/>
            <person name="Lutzoni F."/>
            <person name="Magnuson J."/>
            <person name="Mondo S."/>
            <person name="Nolan M."/>
            <person name="Ohm R."/>
            <person name="Pangilinan J."/>
            <person name="Park H.-J."/>
            <person name="Ramirez L."/>
            <person name="Alfaro M."/>
            <person name="Sun H."/>
            <person name="Tritt A."/>
            <person name="Yoshinaga Y."/>
            <person name="Zwiers L.-H."/>
            <person name="Turgeon B."/>
            <person name="Goodwin S."/>
            <person name="Spatafora J."/>
            <person name="Crous P."/>
            <person name="Grigoriev I."/>
        </authorList>
    </citation>
    <scope>NUCLEOTIDE SEQUENCE</scope>
    <source>
        <strain evidence="1">CBS 116005</strain>
    </source>
</reference>
<keyword evidence="2" id="KW-1185">Reference proteome</keyword>
<name>A0A6G1LF05_9PEZI</name>
<evidence type="ECO:0000313" key="1">
    <source>
        <dbReference type="EMBL" id="KAF2770744.1"/>
    </source>
</evidence>
<proteinExistence type="predicted"/>
<sequence>MGNSITITTLFGGMIAYNPPDRESLGMALAFCPRWPMATLSICQSHKSNSGPIKSSLGLAGVTRLAGCAVAVTIFATILTTTQAACATSHVVPAAEGAGATPAIAEAALVALTLGAATLDKIKGLTTVIGDAAGLTFVESYVQGVKCASPVRGELPRTCARTTALAGLTFGCTAINACCFLRR</sequence>
<dbReference type="Proteomes" id="UP000799436">
    <property type="component" value="Unassembled WGS sequence"/>
</dbReference>
<evidence type="ECO:0000313" key="2">
    <source>
        <dbReference type="Proteomes" id="UP000799436"/>
    </source>
</evidence>
<organism evidence="1 2">
    <name type="scientific">Teratosphaeria nubilosa</name>
    <dbReference type="NCBI Taxonomy" id="161662"/>
    <lineage>
        <taxon>Eukaryota</taxon>
        <taxon>Fungi</taxon>
        <taxon>Dikarya</taxon>
        <taxon>Ascomycota</taxon>
        <taxon>Pezizomycotina</taxon>
        <taxon>Dothideomycetes</taxon>
        <taxon>Dothideomycetidae</taxon>
        <taxon>Mycosphaerellales</taxon>
        <taxon>Teratosphaeriaceae</taxon>
        <taxon>Teratosphaeria</taxon>
    </lineage>
</organism>
<dbReference type="EMBL" id="ML995823">
    <property type="protein sequence ID" value="KAF2770744.1"/>
    <property type="molecule type" value="Genomic_DNA"/>
</dbReference>
<gene>
    <name evidence="1" type="ORF">EJ03DRAFT_54737</name>
</gene>